<evidence type="ECO:0000313" key="5">
    <source>
        <dbReference type="Proteomes" id="UP000288071"/>
    </source>
</evidence>
<dbReference type="InterPro" id="IPR004821">
    <property type="entry name" value="Cyt_trans-like"/>
</dbReference>
<protein>
    <recommendedName>
        <fullName evidence="3">Cytidyltransferase-like domain-containing protein</fullName>
    </recommendedName>
</protein>
<dbReference type="AlphaFoldDB" id="A0A443LPW8"/>
<evidence type="ECO:0000259" key="3">
    <source>
        <dbReference type="Pfam" id="PF01467"/>
    </source>
</evidence>
<dbReference type="Gene3D" id="3.40.50.620">
    <property type="entry name" value="HUPs"/>
    <property type="match status" value="1"/>
</dbReference>
<keyword evidence="1" id="KW-0808">Transferase</keyword>
<feature type="domain" description="Cytidyltransferase-like" evidence="3">
    <location>
        <begin position="21"/>
        <end position="141"/>
    </location>
</feature>
<name>A0A443LPW8_9RHOB</name>
<organism evidence="4 5">
    <name type="scientific">Paenirhodobacter huangdaonensis</name>
    <dbReference type="NCBI Taxonomy" id="2501515"/>
    <lineage>
        <taxon>Bacteria</taxon>
        <taxon>Pseudomonadati</taxon>
        <taxon>Pseudomonadota</taxon>
        <taxon>Alphaproteobacteria</taxon>
        <taxon>Rhodobacterales</taxon>
        <taxon>Rhodobacter group</taxon>
        <taxon>Paenirhodobacter</taxon>
    </lineage>
</organism>
<evidence type="ECO:0000256" key="1">
    <source>
        <dbReference type="ARBA" id="ARBA00022679"/>
    </source>
</evidence>
<evidence type="ECO:0000313" key="4">
    <source>
        <dbReference type="EMBL" id="RWR51195.1"/>
    </source>
</evidence>
<dbReference type="EMBL" id="SAVA01000007">
    <property type="protein sequence ID" value="RWR51195.1"/>
    <property type="molecule type" value="Genomic_DNA"/>
</dbReference>
<gene>
    <name evidence="4" type="ORF">EOW66_13060</name>
</gene>
<accession>A0A443LPW8</accession>
<sequence length="151" mass="16896">MNFEEIRLVIKNGRSGTLGYASGVFDVFHTGHRGYLEICASHCGTLVVGVDSDHRVREMKGADRPYDDEYVRVGNVENIGFMSFVKRSTSRFYIAKLTPDVIFIPESQSEKQEKINGWGFGANIVIIPDTPGFSSTDIIRRIRFEKDGGGE</sequence>
<reference evidence="4 5" key="1">
    <citation type="submission" date="2019-01" db="EMBL/GenBank/DDBJ databases">
        <title>Sinorhodobacter populi sp. nov. isolated from the symptomatic bark tissue of Populus euramericana canker.</title>
        <authorList>
            <person name="Xu G."/>
        </authorList>
    </citation>
    <scope>NUCLEOTIDE SEQUENCE [LARGE SCALE GENOMIC DNA]</scope>
    <source>
        <strain evidence="4 5">CGMCC 1.12963</strain>
    </source>
</reference>
<reference evidence="5" key="2">
    <citation type="submission" date="2019-01" db="EMBL/GenBank/DDBJ databases">
        <title>Sinorhodobacter populi sp. nov. isolated from the symptomatic bark tissue of Populus euramericana canker.</title>
        <authorList>
            <person name="Li Y."/>
        </authorList>
    </citation>
    <scope>NUCLEOTIDE SEQUENCE [LARGE SCALE GENOMIC DNA]</scope>
    <source>
        <strain evidence="5">CGMCC 1.12963</strain>
    </source>
</reference>
<dbReference type="InterPro" id="IPR050385">
    <property type="entry name" value="Archaeal_FAD_synthase"/>
</dbReference>
<dbReference type="GO" id="GO:0016779">
    <property type="term" value="F:nucleotidyltransferase activity"/>
    <property type="evidence" value="ECO:0007669"/>
    <property type="project" value="UniProtKB-KW"/>
</dbReference>
<dbReference type="SUPFAM" id="SSF52374">
    <property type="entry name" value="Nucleotidylyl transferase"/>
    <property type="match status" value="1"/>
</dbReference>
<dbReference type="PANTHER" id="PTHR43793:SF1">
    <property type="entry name" value="FAD SYNTHASE"/>
    <property type="match status" value="1"/>
</dbReference>
<proteinExistence type="predicted"/>
<dbReference type="InterPro" id="IPR014729">
    <property type="entry name" value="Rossmann-like_a/b/a_fold"/>
</dbReference>
<dbReference type="Proteomes" id="UP000288071">
    <property type="component" value="Unassembled WGS sequence"/>
</dbReference>
<evidence type="ECO:0000256" key="2">
    <source>
        <dbReference type="ARBA" id="ARBA00022695"/>
    </source>
</evidence>
<keyword evidence="5" id="KW-1185">Reference proteome</keyword>
<keyword evidence="2" id="KW-0548">Nucleotidyltransferase</keyword>
<dbReference type="RefSeq" id="WP_128156769.1">
    <property type="nucleotide sequence ID" value="NZ_JBHSOM010000030.1"/>
</dbReference>
<dbReference type="PANTHER" id="PTHR43793">
    <property type="entry name" value="FAD SYNTHASE"/>
    <property type="match status" value="1"/>
</dbReference>
<dbReference type="NCBIfam" id="TIGR00125">
    <property type="entry name" value="cyt_tran_rel"/>
    <property type="match status" value="1"/>
</dbReference>
<dbReference type="Pfam" id="PF01467">
    <property type="entry name" value="CTP_transf_like"/>
    <property type="match status" value="1"/>
</dbReference>
<comment type="caution">
    <text evidence="4">The sequence shown here is derived from an EMBL/GenBank/DDBJ whole genome shotgun (WGS) entry which is preliminary data.</text>
</comment>